<dbReference type="Gene3D" id="1.10.3910.10">
    <property type="entry name" value="SP0561-like"/>
    <property type="match status" value="1"/>
</dbReference>
<accession>A0A0G1RVV3</accession>
<organism evidence="2 3">
    <name type="scientific">Candidatus Beckwithbacteria bacterium GW2011_GWB1_47_15</name>
    <dbReference type="NCBI Taxonomy" id="1618371"/>
    <lineage>
        <taxon>Bacteria</taxon>
        <taxon>Candidatus Beckwithiibacteriota</taxon>
    </lineage>
</organism>
<reference evidence="2 3" key="1">
    <citation type="journal article" date="2015" name="Nature">
        <title>rRNA introns, odd ribosomes, and small enigmatic genomes across a large radiation of phyla.</title>
        <authorList>
            <person name="Brown C.T."/>
            <person name="Hug L.A."/>
            <person name="Thomas B.C."/>
            <person name="Sharon I."/>
            <person name="Castelle C.J."/>
            <person name="Singh A."/>
            <person name="Wilkins M.J."/>
            <person name="Williams K.H."/>
            <person name="Banfield J.F."/>
        </authorList>
    </citation>
    <scope>NUCLEOTIDE SEQUENCE [LARGE SCALE GENOMIC DNA]</scope>
</reference>
<dbReference type="PANTHER" id="PTHR39341">
    <property type="entry name" value="BSL7085 PROTEIN"/>
    <property type="match status" value="1"/>
</dbReference>
<feature type="domain" description="DUF1858" evidence="1">
    <location>
        <begin position="16"/>
        <end position="67"/>
    </location>
</feature>
<evidence type="ECO:0000313" key="2">
    <source>
        <dbReference type="EMBL" id="KKU61231.1"/>
    </source>
</evidence>
<dbReference type="InterPro" id="IPR015077">
    <property type="entry name" value="DUF1858"/>
</dbReference>
<dbReference type="SUPFAM" id="SSF140683">
    <property type="entry name" value="SP0561-like"/>
    <property type="match status" value="1"/>
</dbReference>
<dbReference type="Pfam" id="PF08984">
    <property type="entry name" value="DUF1858"/>
    <property type="match status" value="1"/>
</dbReference>
<dbReference type="InterPro" id="IPR023883">
    <property type="entry name" value="CHP03980_redox-disulphide"/>
</dbReference>
<dbReference type="PANTHER" id="PTHR39341:SF1">
    <property type="entry name" value="DUF1858 DOMAIN-CONTAINING PROTEIN"/>
    <property type="match status" value="1"/>
</dbReference>
<dbReference type="AlphaFoldDB" id="A0A0G1RVV3"/>
<sequence>MCYTGLGMSKKSSTIIDRHMNLGELAASFPDVAEVLNRDYGLHCIGCFASGFDTLEMGAKVHGYDDHDIDKMVKRLNSLVGK</sequence>
<evidence type="ECO:0000313" key="3">
    <source>
        <dbReference type="Proteomes" id="UP000033860"/>
    </source>
</evidence>
<dbReference type="InterPro" id="IPR038062">
    <property type="entry name" value="ScdA-like_N_sf"/>
</dbReference>
<protein>
    <submittedName>
        <fullName evidence="2">Hybrid cluster protein</fullName>
    </submittedName>
</protein>
<dbReference type="NCBIfam" id="TIGR03980">
    <property type="entry name" value="prismane_assoc"/>
    <property type="match status" value="1"/>
</dbReference>
<gene>
    <name evidence="2" type="ORF">UX85_C0004G0153</name>
</gene>
<name>A0A0G1RVV3_9BACT</name>
<dbReference type="EMBL" id="LCNT01000004">
    <property type="protein sequence ID" value="KKU61231.1"/>
    <property type="molecule type" value="Genomic_DNA"/>
</dbReference>
<comment type="caution">
    <text evidence="2">The sequence shown here is derived from an EMBL/GenBank/DDBJ whole genome shotgun (WGS) entry which is preliminary data.</text>
</comment>
<proteinExistence type="predicted"/>
<evidence type="ECO:0000259" key="1">
    <source>
        <dbReference type="Pfam" id="PF08984"/>
    </source>
</evidence>
<dbReference type="Proteomes" id="UP000033860">
    <property type="component" value="Unassembled WGS sequence"/>
</dbReference>